<dbReference type="PROSITE" id="PS50850">
    <property type="entry name" value="MFS"/>
    <property type="match status" value="1"/>
</dbReference>
<keyword evidence="5 6" id="KW-0472">Membrane</keyword>
<evidence type="ECO:0000256" key="1">
    <source>
        <dbReference type="ARBA" id="ARBA00004651"/>
    </source>
</evidence>
<feature type="transmembrane region" description="Helical" evidence="6">
    <location>
        <begin position="245"/>
        <end position="267"/>
    </location>
</feature>
<evidence type="ECO:0000313" key="8">
    <source>
        <dbReference type="EMBL" id="PZQ73299.1"/>
    </source>
</evidence>
<name>A0A2W5Q9L3_VARPD</name>
<dbReference type="PANTHER" id="PTHR43124:SF3">
    <property type="entry name" value="CHLORAMPHENICOL EFFLUX PUMP RV0191"/>
    <property type="match status" value="1"/>
</dbReference>
<evidence type="ECO:0000256" key="6">
    <source>
        <dbReference type="SAM" id="Phobius"/>
    </source>
</evidence>
<sequence>MVSPATMRGLRALTAAFALSQFFRTCLAVMAPELQHDLSLSPAGFGALSSCFFLAFAFAQVPVGVAFDRYGVGAPTRVLLALGVVSALLFALAPNGATAMLAQLGLGLACAPVFMGLMHHASATLPPHRYVTFIGRANALGMVGALLATAPLGWAVHAVGWRVPIALAALCMLGACVGVWRQVRDHGHADARVEAPFAMLAASARLLAVPAMWTLIPLCVAMAAGTAFRNAWGGPYLADVFGLQAGARGMALTVLSLGGFCTALLLPWLMRRTSLRRTVLGWLALSLAAGTALAAWPALGLGPDLALLTLLGTVGMLHPLVMAHGRELVAPALRGRGLGLLNSFVFLGSALAAWAFGLIADAGQRARWTPAASYGAIFGCAAALVLAGLLPYAFSPRPTMVDRRS</sequence>
<keyword evidence="2" id="KW-1003">Cell membrane</keyword>
<organism evidence="8 9">
    <name type="scientific">Variovorax paradoxus</name>
    <dbReference type="NCBI Taxonomy" id="34073"/>
    <lineage>
        <taxon>Bacteria</taxon>
        <taxon>Pseudomonadati</taxon>
        <taxon>Pseudomonadota</taxon>
        <taxon>Betaproteobacteria</taxon>
        <taxon>Burkholderiales</taxon>
        <taxon>Comamonadaceae</taxon>
        <taxon>Variovorax</taxon>
    </lineage>
</organism>
<feature type="transmembrane region" description="Helical" evidence="6">
    <location>
        <begin position="305"/>
        <end position="325"/>
    </location>
</feature>
<feature type="transmembrane region" description="Helical" evidence="6">
    <location>
        <begin position="99"/>
        <end position="118"/>
    </location>
</feature>
<evidence type="ECO:0000256" key="5">
    <source>
        <dbReference type="ARBA" id="ARBA00023136"/>
    </source>
</evidence>
<comment type="caution">
    <text evidence="8">The sequence shown here is derived from an EMBL/GenBank/DDBJ whole genome shotgun (WGS) entry which is preliminary data.</text>
</comment>
<dbReference type="InterPro" id="IPR036259">
    <property type="entry name" value="MFS_trans_sf"/>
</dbReference>
<feature type="domain" description="Major facilitator superfamily (MFS) profile" evidence="7">
    <location>
        <begin position="1"/>
        <end position="399"/>
    </location>
</feature>
<dbReference type="Gene3D" id="1.20.1250.20">
    <property type="entry name" value="MFS general substrate transporter like domains"/>
    <property type="match status" value="2"/>
</dbReference>
<dbReference type="InterPro" id="IPR020846">
    <property type="entry name" value="MFS_dom"/>
</dbReference>
<evidence type="ECO:0000256" key="4">
    <source>
        <dbReference type="ARBA" id="ARBA00022989"/>
    </source>
</evidence>
<feature type="transmembrane region" description="Helical" evidence="6">
    <location>
        <begin position="74"/>
        <end position="93"/>
    </location>
</feature>
<dbReference type="SUPFAM" id="SSF103473">
    <property type="entry name" value="MFS general substrate transporter"/>
    <property type="match status" value="1"/>
</dbReference>
<proteinExistence type="predicted"/>
<gene>
    <name evidence="8" type="ORF">DI563_15350</name>
</gene>
<feature type="transmembrane region" description="Helical" evidence="6">
    <location>
        <begin position="204"/>
        <end position="225"/>
    </location>
</feature>
<reference evidence="8 9" key="1">
    <citation type="submission" date="2017-08" db="EMBL/GenBank/DDBJ databases">
        <title>Infants hospitalized years apart are colonized by the same room-sourced microbial strains.</title>
        <authorList>
            <person name="Brooks B."/>
            <person name="Olm M.R."/>
            <person name="Firek B.A."/>
            <person name="Baker R."/>
            <person name="Thomas B.C."/>
            <person name="Morowitz M.J."/>
            <person name="Banfield J.F."/>
        </authorList>
    </citation>
    <scope>NUCLEOTIDE SEQUENCE [LARGE SCALE GENOMIC DNA]</scope>
    <source>
        <strain evidence="8">S2_005_003_R2_41</strain>
    </source>
</reference>
<keyword evidence="3 6" id="KW-0812">Transmembrane</keyword>
<dbReference type="InterPro" id="IPR050189">
    <property type="entry name" value="MFS_Efflux_Transporters"/>
</dbReference>
<evidence type="ECO:0000256" key="2">
    <source>
        <dbReference type="ARBA" id="ARBA00022475"/>
    </source>
</evidence>
<dbReference type="AlphaFoldDB" id="A0A2W5Q9L3"/>
<feature type="transmembrane region" description="Helical" evidence="6">
    <location>
        <begin position="371"/>
        <end position="394"/>
    </location>
</feature>
<dbReference type="GO" id="GO:0005886">
    <property type="term" value="C:plasma membrane"/>
    <property type="evidence" value="ECO:0007669"/>
    <property type="project" value="UniProtKB-SubCell"/>
</dbReference>
<feature type="transmembrane region" description="Helical" evidence="6">
    <location>
        <begin position="337"/>
        <end position="359"/>
    </location>
</feature>
<keyword evidence="4 6" id="KW-1133">Transmembrane helix</keyword>
<dbReference type="EMBL" id="QFPP01000193">
    <property type="protein sequence ID" value="PZQ73299.1"/>
    <property type="molecule type" value="Genomic_DNA"/>
</dbReference>
<feature type="transmembrane region" description="Helical" evidence="6">
    <location>
        <begin position="165"/>
        <end position="183"/>
    </location>
</feature>
<dbReference type="Pfam" id="PF07690">
    <property type="entry name" value="MFS_1"/>
    <property type="match status" value="1"/>
</dbReference>
<feature type="transmembrane region" description="Helical" evidence="6">
    <location>
        <begin position="139"/>
        <end position="159"/>
    </location>
</feature>
<feature type="transmembrane region" description="Helical" evidence="6">
    <location>
        <begin position="44"/>
        <end position="67"/>
    </location>
</feature>
<feature type="transmembrane region" description="Helical" evidence="6">
    <location>
        <begin position="279"/>
        <end position="299"/>
    </location>
</feature>
<dbReference type="InterPro" id="IPR011701">
    <property type="entry name" value="MFS"/>
</dbReference>
<protein>
    <submittedName>
        <fullName evidence="8">MFS transporter</fullName>
    </submittedName>
</protein>
<dbReference type="PANTHER" id="PTHR43124">
    <property type="entry name" value="PURINE EFFLUX PUMP PBUE"/>
    <property type="match status" value="1"/>
</dbReference>
<dbReference type="GO" id="GO:0022857">
    <property type="term" value="F:transmembrane transporter activity"/>
    <property type="evidence" value="ECO:0007669"/>
    <property type="project" value="InterPro"/>
</dbReference>
<comment type="subcellular location">
    <subcellularLocation>
        <location evidence="1">Cell membrane</location>
        <topology evidence="1">Multi-pass membrane protein</topology>
    </subcellularLocation>
</comment>
<evidence type="ECO:0000256" key="3">
    <source>
        <dbReference type="ARBA" id="ARBA00022692"/>
    </source>
</evidence>
<accession>A0A2W5Q9L3</accession>
<evidence type="ECO:0000313" key="9">
    <source>
        <dbReference type="Proteomes" id="UP000249135"/>
    </source>
</evidence>
<evidence type="ECO:0000259" key="7">
    <source>
        <dbReference type="PROSITE" id="PS50850"/>
    </source>
</evidence>
<dbReference type="Proteomes" id="UP000249135">
    <property type="component" value="Unassembled WGS sequence"/>
</dbReference>